<dbReference type="InterPro" id="IPR010998">
    <property type="entry name" value="Integrase_recombinase_N"/>
</dbReference>
<dbReference type="PANTHER" id="PTHR30349">
    <property type="entry name" value="PHAGE INTEGRASE-RELATED"/>
    <property type="match status" value="1"/>
</dbReference>
<evidence type="ECO:0000256" key="1">
    <source>
        <dbReference type="ARBA" id="ARBA00008857"/>
    </source>
</evidence>
<evidence type="ECO:0000256" key="5">
    <source>
        <dbReference type="PROSITE-ProRule" id="PRU01248"/>
    </source>
</evidence>
<dbReference type="EMBL" id="JAUHTC010000070">
    <property type="protein sequence ID" value="MDN4520274.1"/>
    <property type="molecule type" value="Genomic_DNA"/>
</dbReference>
<keyword evidence="4" id="KW-0233">DNA recombination</keyword>
<dbReference type="InterPro" id="IPR004107">
    <property type="entry name" value="Integrase_SAM-like_N"/>
</dbReference>
<dbReference type="InterPro" id="IPR050090">
    <property type="entry name" value="Tyrosine_recombinase_XerCD"/>
</dbReference>
<keyword evidence="9" id="KW-1185">Reference proteome</keyword>
<dbReference type="InterPro" id="IPR044068">
    <property type="entry name" value="CB"/>
</dbReference>
<dbReference type="CDD" id="cd00397">
    <property type="entry name" value="DNA_BRE_C"/>
    <property type="match status" value="1"/>
</dbReference>
<dbReference type="Gene3D" id="1.10.443.10">
    <property type="entry name" value="Intergrase catalytic core"/>
    <property type="match status" value="1"/>
</dbReference>
<comment type="caution">
    <text evidence="8">The sequence shown here is derived from an EMBL/GenBank/DDBJ whole genome shotgun (WGS) entry which is preliminary data.</text>
</comment>
<keyword evidence="3 5" id="KW-0238">DNA-binding</keyword>
<dbReference type="PANTHER" id="PTHR30349:SF64">
    <property type="entry name" value="PROPHAGE INTEGRASE INTD-RELATED"/>
    <property type="match status" value="1"/>
</dbReference>
<evidence type="ECO:0000259" key="6">
    <source>
        <dbReference type="PROSITE" id="PS51898"/>
    </source>
</evidence>
<dbReference type="PROSITE" id="PS51898">
    <property type="entry name" value="TYR_RECOMBINASE"/>
    <property type="match status" value="1"/>
</dbReference>
<accession>A0ABT8HHP5</accession>
<evidence type="ECO:0000313" key="8">
    <source>
        <dbReference type="EMBL" id="MDN4520274.1"/>
    </source>
</evidence>
<evidence type="ECO:0000256" key="4">
    <source>
        <dbReference type="ARBA" id="ARBA00023172"/>
    </source>
</evidence>
<dbReference type="SUPFAM" id="SSF47823">
    <property type="entry name" value="lambda integrase-like, N-terminal domain"/>
    <property type="match status" value="1"/>
</dbReference>
<dbReference type="SUPFAM" id="SSF56349">
    <property type="entry name" value="DNA breaking-rejoining enzymes"/>
    <property type="match status" value="1"/>
</dbReference>
<organism evidence="8 9">
    <name type="scientific">Mycolicibacterium austroafricanum</name>
    <name type="common">Mycobacterium austroafricanum</name>
    <dbReference type="NCBI Taxonomy" id="39687"/>
    <lineage>
        <taxon>Bacteria</taxon>
        <taxon>Bacillati</taxon>
        <taxon>Actinomycetota</taxon>
        <taxon>Actinomycetes</taxon>
        <taxon>Mycobacteriales</taxon>
        <taxon>Mycobacteriaceae</taxon>
        <taxon>Mycolicibacterium</taxon>
    </lineage>
</organism>
<comment type="similarity">
    <text evidence="1">Belongs to the 'phage' integrase family.</text>
</comment>
<keyword evidence="2" id="KW-0229">DNA integration</keyword>
<evidence type="ECO:0000256" key="3">
    <source>
        <dbReference type="ARBA" id="ARBA00023125"/>
    </source>
</evidence>
<evidence type="ECO:0000256" key="2">
    <source>
        <dbReference type="ARBA" id="ARBA00022908"/>
    </source>
</evidence>
<proteinExistence type="inferred from homology"/>
<dbReference type="InterPro" id="IPR013762">
    <property type="entry name" value="Integrase-like_cat_sf"/>
</dbReference>
<name>A0ABT8HHP5_MYCAO</name>
<dbReference type="PROSITE" id="PS51900">
    <property type="entry name" value="CB"/>
    <property type="match status" value="1"/>
</dbReference>
<protein>
    <submittedName>
        <fullName evidence="8">Tyrosine-type recombinase/integrase</fullName>
    </submittedName>
</protein>
<evidence type="ECO:0000313" key="9">
    <source>
        <dbReference type="Proteomes" id="UP001172687"/>
    </source>
</evidence>
<dbReference type="InterPro" id="IPR011010">
    <property type="entry name" value="DNA_brk_join_enz"/>
</dbReference>
<sequence length="467" mass="52741">MDLYFADWSLVSRRDRLKAVGSEATSTPRVPDGTPVLVDDSMRPVEPWCTFLGLYSQNLRRNSVVSYARDALEFGRFLETRGVGVLDVSESDLVAYRADRFASGVSPRSWARQLVVIRALFTYLYETGRRDSLPWIQVGSRSVVTPRIPRTEVDVRALSHAQWVALRDVGFGGELPTGELDRSYRGRSTVRNACAAELALTTGMRLTEWSTLLDVEVRSEGAGTSLVLEACAKNGRRRRAYVPASTVQTVELYRNTERKSLVRKAQATLRRKLPTMALVHDVDLPAGKLVYTLNGDERRDEFATIPPETRRVLVKVTLDGWIEPLSLFVGRGGAPPSQRRWHQYFEEANDRLATFEGQVPMMPAAVTPHDLRHTFAVVMLRSLQARAAQLERSRPRHGFGTISEHIIHNPLLTLQRLLGHASPSTTMVYLRYVDESDELIQRAFESWSDNERDYASYVLAQIEAQRP</sequence>
<gene>
    <name evidence="8" type="ORF">QYF68_20975</name>
</gene>
<dbReference type="Proteomes" id="UP001172687">
    <property type="component" value="Unassembled WGS sequence"/>
</dbReference>
<dbReference type="InterPro" id="IPR002104">
    <property type="entry name" value="Integrase_catalytic"/>
</dbReference>
<dbReference type="RefSeq" id="WP_301161616.1">
    <property type="nucleotide sequence ID" value="NZ_JAUHTC010000070.1"/>
</dbReference>
<feature type="domain" description="Core-binding (CB)" evidence="7">
    <location>
        <begin position="39"/>
        <end position="125"/>
    </location>
</feature>
<feature type="domain" description="Tyr recombinase" evidence="6">
    <location>
        <begin position="153"/>
        <end position="445"/>
    </location>
</feature>
<dbReference type="Pfam" id="PF02899">
    <property type="entry name" value="Phage_int_SAM_1"/>
    <property type="match status" value="1"/>
</dbReference>
<evidence type="ECO:0000259" key="7">
    <source>
        <dbReference type="PROSITE" id="PS51900"/>
    </source>
</evidence>
<reference evidence="8" key="1">
    <citation type="submission" date="2023-07" db="EMBL/GenBank/DDBJ databases">
        <title>Degradation of tert-butanol by M. austroafricanum TBA100.</title>
        <authorList>
            <person name="Helbich S."/>
            <person name="Vainshtein Y."/>
        </authorList>
    </citation>
    <scope>NUCLEOTIDE SEQUENCE</scope>
    <source>
        <strain evidence="8">TBA100</strain>
    </source>
</reference>
<dbReference type="Gene3D" id="1.10.150.130">
    <property type="match status" value="1"/>
</dbReference>